<evidence type="ECO:0000256" key="5">
    <source>
        <dbReference type="ARBA" id="ARBA00022497"/>
    </source>
</evidence>
<dbReference type="GO" id="GO:0003723">
    <property type="term" value="F:RNA binding"/>
    <property type="evidence" value="ECO:0007669"/>
    <property type="project" value="UniProtKB-KW"/>
</dbReference>
<keyword evidence="10" id="KW-0687">Ribonucleoprotein</keyword>
<keyword evidence="15" id="KW-1185">Reference proteome</keyword>
<reference evidence="14 15" key="1">
    <citation type="journal article" date="2015" name="Am. J. Trop. Med. Hyg.">
        <title>Genomic Characterization of Yogue, Kasokero, Issyk-Kul, Keterah, Gossas, and Thiafora Viruses: Nairoviruses Naturally Infecting Bats, Shrews, and Ticks.</title>
        <authorList>
            <person name="Walker P.J."/>
            <person name="Widen S.G."/>
            <person name="Firth C."/>
            <person name="Blasdell K.R."/>
            <person name="Wood T.G."/>
            <person name="Travassos da Rosa A.P."/>
            <person name="Guzman H."/>
            <person name="Tesh R.B."/>
            <person name="Vasilakis N."/>
        </authorList>
    </citation>
    <scope>NUCLEOTIDE SEQUENCE [LARGE SCALE GENOMIC DNA]</scope>
    <source>
        <strain evidence="14">P61361</strain>
    </source>
</reference>
<sequence length="486" mass="54400">MSKLVFENVEGLNEWFNAFSAGKGLDNRSSNSLCFGYEAPDYTNYAIRVGEARDDKEKNAIYGQAVIAATRFIAPLKECAWVSCKGMIERSMKWFDIAAHGNEDFKIWHDNYNALKSRVPSLMEITGYRTSVLNWRAATRFEELDTVQTLYGEMRMDYAINADIAPTIVEMLNDMKDKRERAFGANGGSRGRVSQEHVGWVRLWLDGQIDPLSIPQWGSWDKTNSSGKRLGATGIVNLYDPQNYDSLALAEIKYGEAVAAARTAARDLDPAAITATLQRIRACIDEAKEIANAREGNGNVAFTQQMAAMDVAFSSHYWLWRSGCKFESFAPLSQYLFELGQRPVGSAKIDKMLGEMPWMWARGLRSSFADKTFQDKIHIHPAVLTQGRLLDMASCFGAIPANNPERAREGTGNPRFILNLRRSGRNLCGTVAAKLFEVFKAGFNVQESEIIPAEHMLHQSFLGKQSHLQYAGMLQGDFTKIHIVNA</sequence>
<evidence type="ECO:0000256" key="6">
    <source>
        <dbReference type="ARBA" id="ARBA00022561"/>
    </source>
</evidence>
<evidence type="ECO:0000256" key="4">
    <source>
        <dbReference type="ARBA" id="ARBA00014389"/>
    </source>
</evidence>
<keyword evidence="8" id="KW-0694">RNA-binding</keyword>
<keyword evidence="7" id="KW-0946">Virion</keyword>
<comment type="subunit">
    <text evidence="13">Probable homooligomer; forms a double superhelical polymer. Monomer.</text>
</comment>
<dbReference type="GO" id="GO:0019029">
    <property type="term" value="C:helical viral capsid"/>
    <property type="evidence" value="ECO:0007669"/>
    <property type="project" value="UniProtKB-KW"/>
</dbReference>
<accession>A0A0M4KEP9</accession>
<dbReference type="GO" id="GO:0019013">
    <property type="term" value="C:viral nucleocapsid"/>
    <property type="evidence" value="ECO:0007669"/>
    <property type="project" value="UniProtKB-KW"/>
</dbReference>
<evidence type="ECO:0000256" key="3">
    <source>
        <dbReference type="ARBA" id="ARBA00009355"/>
    </source>
</evidence>
<dbReference type="OrthoDB" id="7392at10239"/>
<name>A0A0M4KEP9_9VIRU</name>
<dbReference type="Proteomes" id="UP000113978">
    <property type="component" value="Genome"/>
</dbReference>
<evidence type="ECO:0000256" key="13">
    <source>
        <dbReference type="ARBA" id="ARBA00046354"/>
    </source>
</evidence>
<dbReference type="Pfam" id="PF02477">
    <property type="entry name" value="Nairo_nucleo"/>
    <property type="match status" value="1"/>
</dbReference>
<evidence type="ECO:0000256" key="8">
    <source>
        <dbReference type="ARBA" id="ARBA00022884"/>
    </source>
</evidence>
<keyword evidence="9 14" id="KW-0543">Viral nucleoprotein</keyword>
<organism evidence="14 15">
    <name type="scientific">Keterah virus</name>
    <dbReference type="NCBI Taxonomy" id="2847812"/>
    <lineage>
        <taxon>Viruses</taxon>
        <taxon>Riboviria</taxon>
        <taxon>Orthornavirae</taxon>
        <taxon>Negarnaviricota</taxon>
        <taxon>Polyploviricotina</taxon>
        <taxon>Bunyaviricetes</taxon>
        <taxon>Hareavirales</taxon>
        <taxon>Nairoviridae</taxon>
        <taxon>Orthonairovirus</taxon>
        <taxon>Orthonairovirus keterehense</taxon>
    </lineage>
</organism>
<evidence type="ECO:0000256" key="2">
    <source>
        <dbReference type="ARBA" id="ARBA00004328"/>
    </source>
</evidence>
<keyword evidence="6" id="KW-0167">Capsid protein</keyword>
<dbReference type="KEGG" id="vg:37627616"/>
<keyword evidence="5" id="KW-1139">Helical capsid protein</keyword>
<comment type="cofactor">
    <cofactor evidence="1">
        <name>Mn(2+)</name>
        <dbReference type="ChEBI" id="CHEBI:29035"/>
    </cofactor>
</comment>
<dbReference type="RefSeq" id="YP_009361834.1">
    <property type="nucleotide sequence ID" value="NC_034389.1"/>
</dbReference>
<comment type="subcellular location">
    <subcellularLocation>
        <location evidence="2">Virion</location>
    </subcellularLocation>
</comment>
<dbReference type="Gene3D" id="1.20.58.1110">
    <property type="match status" value="1"/>
</dbReference>
<evidence type="ECO:0000313" key="14">
    <source>
        <dbReference type="EMBL" id="ALD84354.1"/>
    </source>
</evidence>
<comment type="similarity">
    <text evidence="3">Belongs to the nairovirus nucleocapsid protein family.</text>
</comment>
<evidence type="ECO:0000313" key="15">
    <source>
        <dbReference type="Proteomes" id="UP000113978"/>
    </source>
</evidence>
<evidence type="ECO:0000256" key="10">
    <source>
        <dbReference type="ARBA" id="ARBA00023274"/>
    </source>
</evidence>
<comment type="function">
    <text evidence="12">Binds dsRNA and ssRNA and probably participates in the packaging of viral genome. In the dsRNA binding mode, the nucleocapsid protein specifically binds to the vRNA panhandle secondary structure formed at the termini of viral genome. Does not discriminate between viral and nonviral RNAs through ssRNA binding mode. Displays dsDNA endonuclease activity that is sequence non-specific.</text>
</comment>
<protein>
    <recommendedName>
        <fullName evidence="4">Nucleoprotein</fullName>
    </recommendedName>
    <alternativeName>
        <fullName evidence="11">Nucleocapsid protein</fullName>
    </alternativeName>
</protein>
<evidence type="ECO:0000256" key="9">
    <source>
        <dbReference type="ARBA" id="ARBA00023086"/>
    </source>
</evidence>
<dbReference type="GO" id="GO:1990904">
    <property type="term" value="C:ribonucleoprotein complex"/>
    <property type="evidence" value="ECO:0007669"/>
    <property type="project" value="UniProtKB-KW"/>
</dbReference>
<evidence type="ECO:0000256" key="7">
    <source>
        <dbReference type="ARBA" id="ARBA00022844"/>
    </source>
</evidence>
<dbReference type="InterPro" id="IPR003486">
    <property type="entry name" value="Nairo_nucleocap"/>
</dbReference>
<evidence type="ECO:0000256" key="12">
    <source>
        <dbReference type="ARBA" id="ARBA00046210"/>
    </source>
</evidence>
<dbReference type="EMBL" id="KR537449">
    <property type="protein sequence ID" value="ALD84354.1"/>
    <property type="molecule type" value="Viral_cRNA"/>
</dbReference>
<proteinExistence type="inferred from homology"/>
<dbReference type="GeneID" id="37627616"/>
<evidence type="ECO:0000256" key="11">
    <source>
        <dbReference type="ARBA" id="ARBA00033344"/>
    </source>
</evidence>
<evidence type="ECO:0000256" key="1">
    <source>
        <dbReference type="ARBA" id="ARBA00001936"/>
    </source>
</evidence>